<dbReference type="RefSeq" id="WP_090937463.1">
    <property type="nucleotide sequence ID" value="NZ_FNDJ01000013.1"/>
</dbReference>
<dbReference type="Proteomes" id="UP000199202">
    <property type="component" value="Unassembled WGS sequence"/>
</dbReference>
<dbReference type="OrthoDB" id="4178383at2"/>
<accession>A0A1G8Y5E5</accession>
<dbReference type="AlphaFoldDB" id="A0A1G8Y5E5"/>
<dbReference type="EMBL" id="FNDJ01000013">
    <property type="protein sequence ID" value="SDJ97375.1"/>
    <property type="molecule type" value="Genomic_DNA"/>
</dbReference>
<proteinExistence type="predicted"/>
<reference evidence="1 2" key="1">
    <citation type="submission" date="2016-10" db="EMBL/GenBank/DDBJ databases">
        <authorList>
            <person name="de Groot N.N."/>
        </authorList>
    </citation>
    <scope>NUCLEOTIDE SEQUENCE [LARGE SCALE GENOMIC DNA]</scope>
    <source>
        <strain evidence="1 2">CGMCC 4.6533</strain>
    </source>
</reference>
<evidence type="ECO:0000313" key="1">
    <source>
        <dbReference type="EMBL" id="SDJ97375.1"/>
    </source>
</evidence>
<name>A0A1G8Y5E5_9ACTN</name>
<gene>
    <name evidence="1" type="ORF">SAMN05421869_113160</name>
</gene>
<protein>
    <submittedName>
        <fullName evidence="1">Uncharacterized protein</fullName>
    </submittedName>
</protein>
<keyword evidence="2" id="KW-1185">Reference proteome</keyword>
<organism evidence="1 2">
    <name type="scientific">Nonomuraea jiangxiensis</name>
    <dbReference type="NCBI Taxonomy" id="633440"/>
    <lineage>
        <taxon>Bacteria</taxon>
        <taxon>Bacillati</taxon>
        <taxon>Actinomycetota</taxon>
        <taxon>Actinomycetes</taxon>
        <taxon>Streptosporangiales</taxon>
        <taxon>Streptosporangiaceae</taxon>
        <taxon>Nonomuraea</taxon>
    </lineage>
</organism>
<sequence>MDYIDDGYIDEWMRAGRAHRVEADFCTAFHGWLRGLPWLPSRVDWTRLSHTVVDCSPLTDREIVVLTREHPIGRHTHLLVMYAPDQPGIVCEFDTGIGNLDLLYWTAPGARYFCGASLVDGVLVPSHEYFGEFDGHTKIRLHTPATKAPARQG</sequence>
<evidence type="ECO:0000313" key="2">
    <source>
        <dbReference type="Proteomes" id="UP000199202"/>
    </source>
</evidence>